<keyword evidence="1 2" id="KW-0479">Metal-binding</keyword>
<dbReference type="InterPro" id="IPR001128">
    <property type="entry name" value="Cyt_P450"/>
</dbReference>
<evidence type="ECO:0000256" key="2">
    <source>
        <dbReference type="RuleBase" id="RU000461"/>
    </source>
</evidence>
<evidence type="ECO:0000313" key="5">
    <source>
        <dbReference type="Proteomes" id="UP000747110"/>
    </source>
</evidence>
<dbReference type="Proteomes" id="UP000747110">
    <property type="component" value="Unassembled WGS sequence"/>
</dbReference>
<dbReference type="PRINTS" id="PR00385">
    <property type="entry name" value="P450"/>
</dbReference>
<dbReference type="PANTHER" id="PTHR24301:SF2">
    <property type="entry name" value="THROMBOXANE-A SYNTHASE"/>
    <property type="match status" value="1"/>
</dbReference>
<dbReference type="Pfam" id="PF00067">
    <property type="entry name" value="p450"/>
    <property type="match status" value="2"/>
</dbReference>
<comment type="cofactor">
    <cofactor evidence="1">
        <name>heme</name>
        <dbReference type="ChEBI" id="CHEBI:30413"/>
    </cofactor>
</comment>
<keyword evidence="5" id="KW-1185">Reference proteome</keyword>
<evidence type="ECO:0000256" key="1">
    <source>
        <dbReference type="PIRSR" id="PIRSR602401-1"/>
    </source>
</evidence>
<evidence type="ECO:0008006" key="6">
    <source>
        <dbReference type="Google" id="ProtNLM"/>
    </source>
</evidence>
<dbReference type="OrthoDB" id="540635at2759"/>
<dbReference type="EMBL" id="BNCP01000024">
    <property type="protein sequence ID" value="GIL82578.1"/>
    <property type="molecule type" value="Genomic_DNA"/>
</dbReference>
<dbReference type="GO" id="GO:0016705">
    <property type="term" value="F:oxidoreductase activity, acting on paired donors, with incorporation or reduction of molecular oxygen"/>
    <property type="evidence" value="ECO:0007669"/>
    <property type="project" value="InterPro"/>
</dbReference>
<feature type="compositionally biased region" description="Gly residues" evidence="3">
    <location>
        <begin position="556"/>
        <end position="573"/>
    </location>
</feature>
<reference evidence="4" key="1">
    <citation type="journal article" date="2021" name="Proc. Natl. Acad. Sci. U.S.A.">
        <title>Three genomes in the algal genus Volvox reveal the fate of a haploid sex-determining region after a transition to homothallism.</title>
        <authorList>
            <person name="Yamamoto K."/>
            <person name="Hamaji T."/>
            <person name="Kawai-Toyooka H."/>
            <person name="Matsuzaki R."/>
            <person name="Takahashi F."/>
            <person name="Nishimura Y."/>
            <person name="Kawachi M."/>
            <person name="Noguchi H."/>
            <person name="Minakuchi Y."/>
            <person name="Umen J.G."/>
            <person name="Toyoda A."/>
            <person name="Nozaki H."/>
        </authorList>
    </citation>
    <scope>NUCLEOTIDE SEQUENCE</scope>
    <source>
        <strain evidence="4">NIES-3786</strain>
    </source>
</reference>
<dbReference type="PROSITE" id="PS00086">
    <property type="entry name" value="CYTOCHROME_P450"/>
    <property type="match status" value="1"/>
</dbReference>
<proteinExistence type="inferred from homology"/>
<feature type="binding site" description="axial binding residue" evidence="1">
    <location>
        <position position="594"/>
    </location>
    <ligand>
        <name>heme</name>
        <dbReference type="ChEBI" id="CHEBI:30413"/>
    </ligand>
    <ligandPart>
        <name>Fe</name>
        <dbReference type="ChEBI" id="CHEBI:18248"/>
    </ligandPart>
</feature>
<feature type="region of interest" description="Disordered" evidence="3">
    <location>
        <begin position="552"/>
        <end position="573"/>
    </location>
</feature>
<dbReference type="InterPro" id="IPR036396">
    <property type="entry name" value="Cyt_P450_sf"/>
</dbReference>
<feature type="region of interest" description="Disordered" evidence="3">
    <location>
        <begin position="212"/>
        <end position="231"/>
    </location>
</feature>
<sequence length="657" mass="70164">MEVTMMRWTLDALCAALIALVLWVCWLGFYPLRRWRYRQFPGPVGLPFLGNLPQVLSMDTTPYLSYVAQKYGRVCKIWFGTRPWLVVSDPDLVRKLASQSVARPLDLTTFLDTLTGENRHIELASAFFAHGESWRRGRRAFEAAIVHPASLTAHLPAIRRCLDRFIPSLERYAVSGTPLNAQKALGDLMLAITGELAYGVDFEVDFNADYGETEQQPRQHERKSRSAKANAAAAAAAAAGPGATLAHHCRETFETFKLENASLYVGLQLMFPSLAPAIRLLATYLPDANQRRIMTARSAVNAISRRLISQWDDAVNGGDAGNVKEAVDATVTVAAAPSGGAAAAAAAAAAGAKDMAEAAEKMAKAGPVGNGWRTVTADGRHRGVGGGTTMSSSPFREVGGGVSGSSFLAAMLEGRKGAEGPLTDLEVVAQSVTFILASYETSSTTTSMALLLLATHPGAQRRLLDEVERTGDRELTVELLGELPYTEAVLKETMRLYPAVPTMFRHARNDICLEHGQVVPSGTFLVMPTFNLHHDPTLWPQHDRFIPERFLPSTSTGGGGGGSDGGGEGGGGIGVLGSSHPAAWAGFGIGARMCVGHKLAMMIGKATLVSVLRRFSLSPVPGQPLPPAMATGLTFGPREGVWLQLGSRQTPVPELAA</sequence>
<dbReference type="InterPro" id="IPR017972">
    <property type="entry name" value="Cyt_P450_CS"/>
</dbReference>
<dbReference type="Gene3D" id="1.10.630.10">
    <property type="entry name" value="Cytochrome P450"/>
    <property type="match status" value="2"/>
</dbReference>
<dbReference type="GO" id="GO:0004497">
    <property type="term" value="F:monooxygenase activity"/>
    <property type="evidence" value="ECO:0007669"/>
    <property type="project" value="UniProtKB-KW"/>
</dbReference>
<dbReference type="PANTHER" id="PTHR24301">
    <property type="entry name" value="THROMBOXANE-A SYNTHASE"/>
    <property type="match status" value="1"/>
</dbReference>
<dbReference type="SUPFAM" id="SSF48264">
    <property type="entry name" value="Cytochrome P450"/>
    <property type="match status" value="1"/>
</dbReference>
<evidence type="ECO:0000313" key="4">
    <source>
        <dbReference type="EMBL" id="GIL82578.1"/>
    </source>
</evidence>
<gene>
    <name evidence="4" type="ORF">Vretifemale_11529</name>
</gene>
<keyword evidence="1 2" id="KW-0408">Iron</keyword>
<keyword evidence="2" id="KW-0503">Monooxygenase</keyword>
<dbReference type="GO" id="GO:0020037">
    <property type="term" value="F:heme binding"/>
    <property type="evidence" value="ECO:0007669"/>
    <property type="project" value="InterPro"/>
</dbReference>
<dbReference type="InterPro" id="IPR002401">
    <property type="entry name" value="Cyt_P450_E_grp-I"/>
</dbReference>
<evidence type="ECO:0000256" key="3">
    <source>
        <dbReference type="SAM" id="MobiDB-lite"/>
    </source>
</evidence>
<organism evidence="4 5">
    <name type="scientific">Volvox reticuliferus</name>
    <dbReference type="NCBI Taxonomy" id="1737510"/>
    <lineage>
        <taxon>Eukaryota</taxon>
        <taxon>Viridiplantae</taxon>
        <taxon>Chlorophyta</taxon>
        <taxon>core chlorophytes</taxon>
        <taxon>Chlorophyceae</taxon>
        <taxon>CS clade</taxon>
        <taxon>Chlamydomonadales</taxon>
        <taxon>Volvocaceae</taxon>
        <taxon>Volvox</taxon>
    </lineage>
</organism>
<name>A0A8J4CIX0_9CHLO</name>
<dbReference type="GO" id="GO:0005506">
    <property type="term" value="F:iron ion binding"/>
    <property type="evidence" value="ECO:0007669"/>
    <property type="project" value="InterPro"/>
</dbReference>
<dbReference type="AlphaFoldDB" id="A0A8J4CIX0"/>
<comment type="caution">
    <text evidence="4">The sequence shown here is derived from an EMBL/GenBank/DDBJ whole genome shotgun (WGS) entry which is preliminary data.</text>
</comment>
<comment type="similarity">
    <text evidence="2">Belongs to the cytochrome P450 family.</text>
</comment>
<protein>
    <recommendedName>
        <fullName evidence="6">Cytochrome P450</fullName>
    </recommendedName>
</protein>
<accession>A0A8J4CIX0</accession>
<keyword evidence="2" id="KW-0560">Oxidoreductase</keyword>
<keyword evidence="1 2" id="KW-0349">Heme</keyword>
<dbReference type="PRINTS" id="PR00463">
    <property type="entry name" value="EP450I"/>
</dbReference>